<dbReference type="PANTHER" id="PTHR23426">
    <property type="entry name" value="FERREDOXIN/ADRENODOXIN"/>
    <property type="match status" value="1"/>
</dbReference>
<keyword evidence="3" id="KW-0408">Iron</keyword>
<dbReference type="GO" id="GO:0140647">
    <property type="term" value="P:P450-containing electron transport chain"/>
    <property type="evidence" value="ECO:0007669"/>
    <property type="project" value="InterPro"/>
</dbReference>
<keyword evidence="7" id="KW-1185">Reference proteome</keyword>
<dbReference type="Proteomes" id="UP001054837">
    <property type="component" value="Unassembled WGS sequence"/>
</dbReference>
<evidence type="ECO:0000313" key="7">
    <source>
        <dbReference type="Proteomes" id="UP001054837"/>
    </source>
</evidence>
<dbReference type="InterPro" id="IPR012675">
    <property type="entry name" value="Beta-grasp_dom_sf"/>
</dbReference>
<protein>
    <submittedName>
        <fullName evidence="6">Adrenodoxin, mitochondrial</fullName>
    </submittedName>
</protein>
<evidence type="ECO:0000256" key="3">
    <source>
        <dbReference type="ARBA" id="ARBA00023004"/>
    </source>
</evidence>
<dbReference type="GO" id="GO:0005739">
    <property type="term" value="C:mitochondrion"/>
    <property type="evidence" value="ECO:0007669"/>
    <property type="project" value="TreeGrafter"/>
</dbReference>
<comment type="caution">
    <text evidence="6">The sequence shown here is derived from an EMBL/GenBank/DDBJ whole genome shotgun (WGS) entry which is preliminary data.</text>
</comment>
<evidence type="ECO:0000256" key="1">
    <source>
        <dbReference type="ARBA" id="ARBA00022714"/>
    </source>
</evidence>
<evidence type="ECO:0000256" key="2">
    <source>
        <dbReference type="ARBA" id="ARBA00022723"/>
    </source>
</evidence>
<evidence type="ECO:0000256" key="5">
    <source>
        <dbReference type="ARBA" id="ARBA00034078"/>
    </source>
</evidence>
<proteinExistence type="predicted"/>
<dbReference type="AlphaFoldDB" id="A0AAV4RFE2"/>
<dbReference type="GO" id="GO:0046872">
    <property type="term" value="F:metal ion binding"/>
    <property type="evidence" value="ECO:0007669"/>
    <property type="project" value="UniProtKB-KW"/>
</dbReference>
<dbReference type="InterPro" id="IPR036010">
    <property type="entry name" value="2Fe-2S_ferredoxin-like_sf"/>
</dbReference>
<name>A0AAV4RFE2_9ARAC</name>
<dbReference type="SUPFAM" id="SSF54292">
    <property type="entry name" value="2Fe-2S ferredoxin-like"/>
    <property type="match status" value="1"/>
</dbReference>
<dbReference type="GO" id="GO:0051537">
    <property type="term" value="F:2 iron, 2 sulfur cluster binding"/>
    <property type="evidence" value="ECO:0007669"/>
    <property type="project" value="UniProtKB-KW"/>
</dbReference>
<reference evidence="6 7" key="1">
    <citation type="submission" date="2021-06" db="EMBL/GenBank/DDBJ databases">
        <title>Caerostris darwini draft genome.</title>
        <authorList>
            <person name="Kono N."/>
            <person name="Arakawa K."/>
        </authorList>
    </citation>
    <scope>NUCLEOTIDE SEQUENCE [LARGE SCALE GENOMIC DNA]</scope>
</reference>
<keyword evidence="2" id="KW-0479">Metal-binding</keyword>
<dbReference type="InterPro" id="IPR001055">
    <property type="entry name" value="Adrenodoxin-like"/>
</dbReference>
<evidence type="ECO:0000256" key="4">
    <source>
        <dbReference type="ARBA" id="ARBA00023014"/>
    </source>
</evidence>
<keyword evidence="4" id="KW-0411">Iron-sulfur</keyword>
<dbReference type="PANTHER" id="PTHR23426:SF65">
    <property type="entry name" value="FERREDOXIN-2, MITOCHONDRIAL"/>
    <property type="match status" value="1"/>
</dbReference>
<organism evidence="6 7">
    <name type="scientific">Caerostris darwini</name>
    <dbReference type="NCBI Taxonomy" id="1538125"/>
    <lineage>
        <taxon>Eukaryota</taxon>
        <taxon>Metazoa</taxon>
        <taxon>Ecdysozoa</taxon>
        <taxon>Arthropoda</taxon>
        <taxon>Chelicerata</taxon>
        <taxon>Arachnida</taxon>
        <taxon>Araneae</taxon>
        <taxon>Araneomorphae</taxon>
        <taxon>Entelegynae</taxon>
        <taxon>Araneoidea</taxon>
        <taxon>Araneidae</taxon>
        <taxon>Caerostris</taxon>
    </lineage>
</organism>
<sequence>MTLLLTRNIFSRNTNLCVFYKCLKTFVPAKQTKTVLSWTNLNSFRYCNKSNQWVSVIFEKPDGTQIERNIEVGKRIYDAIQCNNPDFPGYGSCDGSAHCTTCHVILSKEDFYKYGEFSNSLIGEDEEDMIVCVTGHTATSRLGCCVKIVPEMDGMIVKLPEQVDSLIEKDD</sequence>
<gene>
    <name evidence="6" type="primary">FDX1_1</name>
    <name evidence="6" type="ORF">CDAR_414261</name>
</gene>
<accession>A0AAV4RFE2</accession>
<comment type="cofactor">
    <cofactor evidence="5">
        <name>[2Fe-2S] cluster</name>
        <dbReference type="ChEBI" id="CHEBI:190135"/>
    </cofactor>
</comment>
<dbReference type="Gene3D" id="3.10.20.30">
    <property type="match status" value="1"/>
</dbReference>
<evidence type="ECO:0000313" key="6">
    <source>
        <dbReference type="EMBL" id="GIY19329.1"/>
    </source>
</evidence>
<keyword evidence="1" id="KW-0001">2Fe-2S</keyword>
<dbReference type="EMBL" id="BPLQ01006032">
    <property type="protein sequence ID" value="GIY19329.1"/>
    <property type="molecule type" value="Genomic_DNA"/>
</dbReference>
<dbReference type="GO" id="GO:0009055">
    <property type="term" value="F:electron transfer activity"/>
    <property type="evidence" value="ECO:0007669"/>
    <property type="project" value="TreeGrafter"/>
</dbReference>